<protein>
    <submittedName>
        <fullName evidence="1">Uncharacterized protein</fullName>
    </submittedName>
</protein>
<name>A0A0F9MI75_9ZZZZ</name>
<dbReference type="AlphaFoldDB" id="A0A0F9MI75"/>
<accession>A0A0F9MI75</accession>
<feature type="non-terminal residue" evidence="1">
    <location>
        <position position="1"/>
    </location>
</feature>
<reference evidence="1" key="1">
    <citation type="journal article" date="2015" name="Nature">
        <title>Complex archaea that bridge the gap between prokaryotes and eukaryotes.</title>
        <authorList>
            <person name="Spang A."/>
            <person name="Saw J.H."/>
            <person name="Jorgensen S.L."/>
            <person name="Zaremba-Niedzwiedzka K."/>
            <person name="Martijn J."/>
            <person name="Lind A.E."/>
            <person name="van Eijk R."/>
            <person name="Schleper C."/>
            <person name="Guy L."/>
            <person name="Ettema T.J."/>
        </authorList>
    </citation>
    <scope>NUCLEOTIDE SEQUENCE</scope>
</reference>
<gene>
    <name evidence="1" type="ORF">LCGC14_1456810</name>
</gene>
<organism evidence="1">
    <name type="scientific">marine sediment metagenome</name>
    <dbReference type="NCBI Taxonomy" id="412755"/>
    <lineage>
        <taxon>unclassified sequences</taxon>
        <taxon>metagenomes</taxon>
        <taxon>ecological metagenomes</taxon>
    </lineage>
</organism>
<dbReference type="EMBL" id="LAZR01010096">
    <property type="protein sequence ID" value="KKM68842.1"/>
    <property type="molecule type" value="Genomic_DNA"/>
</dbReference>
<sequence length="80" mass="9295">EKCGNNGVIKHKWKVSVTLEDGELPGVCDYEKEWLSKLPPHGDLRQKWQDDLMSQRLALIRTAEATQQDMLNARYRQVVE</sequence>
<comment type="caution">
    <text evidence="1">The sequence shown here is derived from an EMBL/GenBank/DDBJ whole genome shotgun (WGS) entry which is preliminary data.</text>
</comment>
<evidence type="ECO:0000313" key="1">
    <source>
        <dbReference type="EMBL" id="KKM68842.1"/>
    </source>
</evidence>
<proteinExistence type="predicted"/>